<evidence type="ECO:0000313" key="2">
    <source>
        <dbReference type="Proteomes" id="UP000054047"/>
    </source>
</evidence>
<evidence type="ECO:0000313" key="1">
    <source>
        <dbReference type="EMBL" id="KIH44176.1"/>
    </source>
</evidence>
<dbReference type="GO" id="GO:0006203">
    <property type="term" value="P:dGTP catabolic process"/>
    <property type="evidence" value="ECO:0007669"/>
    <property type="project" value="TreeGrafter"/>
</dbReference>
<dbReference type="InterPro" id="IPR050135">
    <property type="entry name" value="dGTPase-like"/>
</dbReference>
<organism evidence="1 2">
    <name type="scientific">Ancylostoma duodenale</name>
    <dbReference type="NCBI Taxonomy" id="51022"/>
    <lineage>
        <taxon>Eukaryota</taxon>
        <taxon>Metazoa</taxon>
        <taxon>Ecdysozoa</taxon>
        <taxon>Nematoda</taxon>
        <taxon>Chromadorea</taxon>
        <taxon>Rhabditida</taxon>
        <taxon>Rhabditina</taxon>
        <taxon>Rhabditomorpha</taxon>
        <taxon>Strongyloidea</taxon>
        <taxon>Ancylostomatidae</taxon>
        <taxon>Ancylostomatinae</taxon>
        <taxon>Ancylostoma</taxon>
    </lineage>
</organism>
<dbReference type="OrthoDB" id="9991235at2759"/>
<dbReference type="SUPFAM" id="SSF109604">
    <property type="entry name" value="HD-domain/PDEase-like"/>
    <property type="match status" value="1"/>
</dbReference>
<dbReference type="GO" id="GO:0005634">
    <property type="term" value="C:nucleus"/>
    <property type="evidence" value="ECO:0007669"/>
    <property type="project" value="TreeGrafter"/>
</dbReference>
<dbReference type="Gene3D" id="1.10.3210.10">
    <property type="entry name" value="Hypothetical protein af1432"/>
    <property type="match status" value="1"/>
</dbReference>
<gene>
    <name evidence="1" type="ORF">ANCDUO_25806</name>
</gene>
<dbReference type="PANTHER" id="PTHR11373">
    <property type="entry name" value="DEOXYNUCLEOSIDE TRIPHOSPHATE TRIPHOSPHOHYDROLASE"/>
    <property type="match status" value="1"/>
</dbReference>
<protein>
    <submittedName>
        <fullName evidence="1">Uncharacterized protein</fullName>
    </submittedName>
</protein>
<dbReference type="Proteomes" id="UP000054047">
    <property type="component" value="Unassembled WGS sequence"/>
</dbReference>
<name>A0A0C2FGW6_9BILA</name>
<dbReference type="AlphaFoldDB" id="A0A0C2FGW6"/>
<keyword evidence="2" id="KW-1185">Reference proteome</keyword>
<dbReference type="GO" id="GO:0008832">
    <property type="term" value="F:dGTPase activity"/>
    <property type="evidence" value="ECO:0007669"/>
    <property type="project" value="TreeGrafter"/>
</dbReference>
<proteinExistence type="predicted"/>
<dbReference type="PANTHER" id="PTHR11373:SF4">
    <property type="entry name" value="DEOXYNUCLEOSIDE TRIPHOSPHATE TRIPHOSPHOHYDROLASE SAMHD1"/>
    <property type="match status" value="1"/>
</dbReference>
<dbReference type="EMBL" id="KN779734">
    <property type="protein sequence ID" value="KIH44176.1"/>
    <property type="molecule type" value="Genomic_DNA"/>
</dbReference>
<accession>A0A0C2FGW6</accession>
<reference evidence="1 2" key="1">
    <citation type="submission" date="2013-12" db="EMBL/GenBank/DDBJ databases">
        <title>Draft genome of the parsitic nematode Ancylostoma duodenale.</title>
        <authorList>
            <person name="Mitreva M."/>
        </authorList>
    </citation>
    <scope>NUCLEOTIDE SEQUENCE [LARGE SCALE GENOMIC DNA]</scope>
    <source>
        <strain evidence="1 2">Zhejiang</strain>
    </source>
</reference>
<sequence>YTYKYYFQHESLSILILRRIVSDPEIRAALEQYLGTGLEFETNMTFIEEIISSEKFDSNGTWLPSGRPVEKAFLYDVVANSNDSIDVDKFEYLVRDSFCAGIPIPFNKVGFVWNFLDFAIF</sequence>
<feature type="non-terminal residue" evidence="1">
    <location>
        <position position="1"/>
    </location>
</feature>